<dbReference type="PANTHER" id="PTHR21485">
    <property type="entry name" value="HAD SUPERFAMILY MEMBERS CMAS AND KDSC"/>
    <property type="match status" value="1"/>
</dbReference>
<dbReference type="Pfam" id="PF02348">
    <property type="entry name" value="CTP_transf_3"/>
    <property type="match status" value="1"/>
</dbReference>
<dbReference type="PANTHER" id="PTHR21485:SF6">
    <property type="entry name" value="N-ACYLNEURAMINATE CYTIDYLYLTRANSFERASE-RELATED"/>
    <property type="match status" value="1"/>
</dbReference>
<dbReference type="RefSeq" id="WP_034573141.1">
    <property type="nucleotide sequence ID" value="NZ_JRMP02000005.1"/>
</dbReference>
<dbReference type="EMBL" id="JRMP02000005">
    <property type="protein sequence ID" value="TLD94706.1"/>
    <property type="molecule type" value="Genomic_DNA"/>
</dbReference>
<dbReference type="CDD" id="cd02513">
    <property type="entry name" value="CMP-NeuAc_Synthase"/>
    <property type="match status" value="1"/>
</dbReference>
<evidence type="ECO:0000313" key="1">
    <source>
        <dbReference type="EMBL" id="MWV70653.1"/>
    </source>
</evidence>
<keyword evidence="2" id="KW-0808">Transferase</keyword>
<dbReference type="STRING" id="1548018.LS64_11315"/>
<dbReference type="Proteomes" id="UP000029714">
    <property type="component" value="Unassembled WGS sequence"/>
</dbReference>
<dbReference type="OrthoDB" id="9805604at2"/>
<name>A0A347VP99_9HELI</name>
<dbReference type="Gene3D" id="3.90.550.10">
    <property type="entry name" value="Spore Coat Polysaccharide Biosynthesis Protein SpsA, Chain A"/>
    <property type="match status" value="1"/>
</dbReference>
<comment type="caution">
    <text evidence="2">The sequence shown here is derived from an EMBL/GenBank/DDBJ whole genome shotgun (WGS) entry which is preliminary data.</text>
</comment>
<evidence type="ECO:0000313" key="3">
    <source>
        <dbReference type="Proteomes" id="UP000029714"/>
    </source>
</evidence>
<dbReference type="InterPro" id="IPR029044">
    <property type="entry name" value="Nucleotide-diphossugar_trans"/>
</dbReference>
<evidence type="ECO:0000313" key="2">
    <source>
        <dbReference type="EMBL" id="TLD94706.1"/>
    </source>
</evidence>
<sequence>MNKKNYIDYVVIPARGGSKRIPHKNLALFNGKPMLEIAINLAKEVSKNVIISSEDSKILNFAKNLKVDILEREKSLADDFTPTLPVIIDTINRCNIESNKSVLCLYPTAMFATKSNIFEALELLMSKNVAYIVPVIENAKVMRSFTLEDSKINFIFKEFMNTRSQDLKKTYNDAGQFYLGFAKSFLQEIPLLGESSHALEIQNAWDIDTPNDLKIAEMLAKINYKETK</sequence>
<evidence type="ECO:0000313" key="4">
    <source>
        <dbReference type="Proteomes" id="UP000477070"/>
    </source>
</evidence>
<dbReference type="GO" id="GO:0008781">
    <property type="term" value="F:N-acylneuraminate cytidylyltransferase activity"/>
    <property type="evidence" value="ECO:0007669"/>
    <property type="project" value="TreeGrafter"/>
</dbReference>
<dbReference type="InterPro" id="IPR003329">
    <property type="entry name" value="Cytidylyl_trans"/>
</dbReference>
<organism evidence="2 3">
    <name type="scientific">Helicobacter saguini</name>
    <dbReference type="NCBI Taxonomy" id="1548018"/>
    <lineage>
        <taxon>Bacteria</taxon>
        <taxon>Pseudomonadati</taxon>
        <taxon>Campylobacterota</taxon>
        <taxon>Epsilonproteobacteria</taxon>
        <taxon>Campylobacterales</taxon>
        <taxon>Helicobacteraceae</taxon>
        <taxon>Helicobacter</taxon>
    </lineage>
</organism>
<keyword evidence="3" id="KW-1185">Reference proteome</keyword>
<dbReference type="SUPFAM" id="SSF53448">
    <property type="entry name" value="Nucleotide-diphospho-sugar transferases"/>
    <property type="match status" value="1"/>
</dbReference>
<proteinExistence type="predicted"/>
<gene>
    <name evidence="1" type="ORF">DCO61_11835</name>
    <name evidence="2" type="ORF">LS64_004070</name>
</gene>
<dbReference type="InterPro" id="IPR050793">
    <property type="entry name" value="CMP-NeuNAc_synthase"/>
</dbReference>
<reference evidence="2" key="3">
    <citation type="submission" date="2018-04" db="EMBL/GenBank/DDBJ databases">
        <authorList>
            <person name="Sheh A."/>
            <person name="Shen Z."/>
            <person name="Mannion A.J."/>
            <person name="Fox J.G."/>
        </authorList>
    </citation>
    <scope>NUCLEOTIDE SEQUENCE</scope>
    <source>
        <strain evidence="2">MIT 97-6194</strain>
    </source>
</reference>
<keyword evidence="2" id="KW-0548">Nucleotidyltransferase</keyword>
<dbReference type="Proteomes" id="UP000477070">
    <property type="component" value="Unassembled WGS sequence"/>
</dbReference>
<reference evidence="2 3" key="1">
    <citation type="journal article" date="2014" name="Genome Announc.">
        <title>Draft genome sequences of eight enterohepatic helicobacter species isolated from both laboratory and wild rodents.</title>
        <authorList>
            <person name="Sheh A."/>
            <person name="Shen Z."/>
            <person name="Fox J.G."/>
        </authorList>
    </citation>
    <scope>NUCLEOTIDE SEQUENCE [LARGE SCALE GENOMIC DNA]</scope>
    <source>
        <strain evidence="2 3">MIT 97-6194</strain>
    </source>
</reference>
<dbReference type="EMBL" id="QBIU01000002">
    <property type="protein sequence ID" value="MWV70653.1"/>
    <property type="molecule type" value="Genomic_DNA"/>
</dbReference>
<reference evidence="2 3" key="2">
    <citation type="journal article" date="2016" name="Infect. Immun.">
        <title>Helicobacter saguini, a Novel Helicobacter Isolated from Cotton-Top Tamarins with Ulcerative Colitis, Has Proinflammatory Properties and Induces Typhlocolitis and Dysplasia in Gnotobiotic IL-10-/- Mice.</title>
        <authorList>
            <person name="Shen Z."/>
            <person name="Mannion A."/>
            <person name="Whary M.T."/>
            <person name="Muthupalani S."/>
            <person name="Sheh A."/>
            <person name="Feng Y."/>
            <person name="Gong G."/>
            <person name="Vandamme P."/>
            <person name="Holcombe H.R."/>
            <person name="Paster B.J."/>
            <person name="Fox J.G."/>
        </authorList>
    </citation>
    <scope>NUCLEOTIDE SEQUENCE [LARGE SCALE GENOMIC DNA]</scope>
    <source>
        <strain evidence="2 3">MIT 97-6194</strain>
    </source>
</reference>
<protein>
    <submittedName>
        <fullName evidence="2">Pseudaminic acid cytidylyltransferase</fullName>
    </submittedName>
</protein>
<accession>A0A347VP99</accession>
<dbReference type="AlphaFoldDB" id="A0A347VP99"/>
<reference evidence="1 4" key="4">
    <citation type="submission" date="2019-12" db="EMBL/GenBank/DDBJ databases">
        <title>Multi-Generational Helicobacter saguini Isolates.</title>
        <authorList>
            <person name="Mannion A."/>
            <person name="Shen Z."/>
            <person name="Fox J.G."/>
        </authorList>
    </citation>
    <scope>NUCLEOTIDE SEQUENCE [LARGE SCALE GENOMIC DNA]</scope>
    <source>
        <strain evidence="1">16-048</strain>
        <strain evidence="4">16-048 (F4)</strain>
    </source>
</reference>